<name>A0A150FQW0_CLOPD</name>
<dbReference type="Pfam" id="PF05895">
    <property type="entry name" value="DUF859"/>
    <property type="match status" value="1"/>
</dbReference>
<organism evidence="1 3">
    <name type="scientific">Alkalithermobacter thermoalcaliphilus JW-YL-7 = DSM 7308</name>
    <dbReference type="NCBI Taxonomy" id="1121328"/>
    <lineage>
        <taxon>Bacteria</taxon>
        <taxon>Bacillati</taxon>
        <taxon>Bacillota</taxon>
        <taxon>Clostridia</taxon>
        <taxon>Peptostreptococcales</taxon>
        <taxon>Tepidibacteraceae</taxon>
        <taxon>Alkalithermobacter</taxon>
    </lineage>
</organism>
<protein>
    <recommendedName>
        <fullName evidence="5">Peptidase S74 domain-containing protein</fullName>
    </recommendedName>
</protein>
<dbReference type="Proteomes" id="UP000323392">
    <property type="component" value="Unassembled WGS sequence"/>
</dbReference>
<dbReference type="PATRIC" id="fig|1121328.3.peg.1088"/>
<dbReference type="AlphaFoldDB" id="A0A150FQW0"/>
<dbReference type="STRING" id="1121328.JWYL7_1078"/>
<comment type="caution">
    <text evidence="1">The sequence shown here is derived from an EMBL/GenBank/DDBJ whole genome shotgun (WGS) entry which is preliminary data.</text>
</comment>
<reference evidence="1 3" key="1">
    <citation type="submission" date="2016-02" db="EMBL/GenBank/DDBJ databases">
        <title>Draft genome sequence for Clostridium paradoxum JW-YL-7.</title>
        <authorList>
            <person name="Utturkar S.M."/>
            <person name="Lancaster A."/>
            <person name="Poole F.L."/>
            <person name="Adams M.W."/>
            <person name="Brown S.D."/>
        </authorList>
    </citation>
    <scope>NUCLEOTIDE SEQUENCE [LARGE SCALE GENOMIC DNA]</scope>
    <source>
        <strain evidence="1 3">JW-YL-7</strain>
    </source>
</reference>
<dbReference type="EMBL" id="FRBG01000012">
    <property type="protein sequence ID" value="SHL13946.1"/>
    <property type="molecule type" value="Genomic_DNA"/>
</dbReference>
<dbReference type="EMBL" id="LSFY01000001">
    <property type="protein sequence ID" value="KXZ40003.1"/>
    <property type="molecule type" value="Genomic_DNA"/>
</dbReference>
<sequence>MSVLSGTLTNNFGTGYSIQIEWSANQNITNNTSTITANFFLISRGSSYTINSSVGKTVRITIDGTTYSTSSANISLSGNQKKLLFTASRTISHNADGTRTFGISGNVDLNVTLSGTYYGTVSIANQNFTLQPIPRASTITTYNNFTIGDSIPISLNRHSTSFTHTLEFKVGNTTIATRTGIGASTTVNLSTAEQDAIYRLIPNSTTATVTLFVTTFSGSTKIGDTVSQSRTATVASSIVPTFNTITHSENVSVVATEIGGYVQNLSRLNLAITGATGSKFSTITSYRITVDGVSYNSQTATSNIITSSGAVTITGTVTDSRGRTSTKSVSINVLPYSTPFIQTFSVQRCNADGTPNPLGNHALVTRSATVSWLNNKNTLNYRILSRQRGTTTWSTRVDQTITTDLTGTNILTGYDIDKAYDFRLEIIDKFNTTISYAILSTGEMALSISKTGIGVGKIWQQGSLDVQGESYFNGNINVNGSINNANIDASRITSGRLNINRIPLGTTSSTVAVGNHTHNSLLNANFVQSTGRSSSWGSTNGTSTGAFNAVMGTGASATWLLSGTSNGVFRAGIQALDADGTLRFYSGTNYFVFHNGVVNSPNGFAWNGESLDDRYYRNGAGSANLALESTALRTNGIVSNNASSGLYIGVADTGEVRVTNRNGWNAGGTITYRPIRASSFPTGSSIKWKTNVEELDIDTEKIVKDAKLFKYNLKDEFENGIDRKKYGFVIENGCPKEILFDDEAIDTYNTVSILWSAVQKLMARVEELENKIKETE</sequence>
<evidence type="ECO:0008006" key="5">
    <source>
        <dbReference type="Google" id="ProtNLM"/>
    </source>
</evidence>
<evidence type="ECO:0000313" key="4">
    <source>
        <dbReference type="Proteomes" id="UP000323392"/>
    </source>
</evidence>
<evidence type="ECO:0000313" key="3">
    <source>
        <dbReference type="Proteomes" id="UP000092605"/>
    </source>
</evidence>
<reference evidence="2 4" key="2">
    <citation type="submission" date="2016-11" db="EMBL/GenBank/DDBJ databases">
        <authorList>
            <person name="Varghese N."/>
            <person name="Submissions S."/>
        </authorList>
    </citation>
    <scope>NUCLEOTIDE SEQUENCE [LARGE SCALE GENOMIC DNA]</scope>
    <source>
        <strain evidence="2 4">DSM 7308</strain>
    </source>
</reference>
<proteinExistence type="predicted"/>
<dbReference type="Proteomes" id="UP000092605">
    <property type="component" value="Unassembled WGS sequence"/>
</dbReference>
<dbReference type="RefSeq" id="WP_066070131.1">
    <property type="nucleotide sequence ID" value="NZ_FRBG01000012.1"/>
</dbReference>
<evidence type="ECO:0000313" key="1">
    <source>
        <dbReference type="EMBL" id="KXZ40003.1"/>
    </source>
</evidence>
<accession>A0A150FQW0</accession>
<keyword evidence="4" id="KW-1185">Reference proteome</keyword>
<gene>
    <name evidence="1" type="ORF">JWYL7_1078</name>
    <name evidence="2" type="ORF">SAMN05661008_01537</name>
</gene>
<dbReference type="OrthoDB" id="2065107at2"/>
<dbReference type="InterPro" id="IPR008577">
    <property type="entry name" value="DUF859"/>
</dbReference>
<evidence type="ECO:0000313" key="2">
    <source>
        <dbReference type="EMBL" id="SHL13946.1"/>
    </source>
</evidence>